<keyword evidence="16" id="KW-1185">Reference proteome</keyword>
<feature type="domain" description="Glycogen debranching enzyme glucanotransferase" evidence="13">
    <location>
        <begin position="1"/>
        <end position="398"/>
    </location>
</feature>
<dbReference type="GO" id="GO:0004135">
    <property type="term" value="F:amylo-alpha-1,6-glucosidase activity"/>
    <property type="evidence" value="ECO:0007669"/>
    <property type="project" value="UniProtKB-EC"/>
</dbReference>
<accession>A0AAW1VDR2</accession>
<dbReference type="Pfam" id="PF14702">
    <property type="entry name" value="hGDE_central"/>
    <property type="match status" value="1"/>
</dbReference>
<comment type="caution">
    <text evidence="15">The sequence shown here is derived from an EMBL/GenBank/DDBJ whole genome shotgun (WGS) entry which is preliminary data.</text>
</comment>
<proteinExistence type="inferred from homology"/>
<dbReference type="EMBL" id="JARQZJ010000126">
    <property type="protein sequence ID" value="KAK9890598.1"/>
    <property type="molecule type" value="Genomic_DNA"/>
</dbReference>
<feature type="domain" description="Glycogen debranching enzyme C-terminal" evidence="12">
    <location>
        <begin position="920"/>
        <end position="1350"/>
    </location>
</feature>
<dbReference type="InterPro" id="IPR006421">
    <property type="entry name" value="Glycogen_debranch_met"/>
</dbReference>
<evidence type="ECO:0000256" key="7">
    <source>
        <dbReference type="ARBA" id="ARBA00020723"/>
    </source>
</evidence>
<dbReference type="InterPro" id="IPR008928">
    <property type="entry name" value="6-hairpin_glycosidase_sf"/>
</dbReference>
<evidence type="ECO:0000256" key="8">
    <source>
        <dbReference type="ARBA" id="ARBA00023056"/>
    </source>
</evidence>
<evidence type="ECO:0000256" key="4">
    <source>
        <dbReference type="ARBA" id="ARBA00004496"/>
    </source>
</evidence>
<dbReference type="CDD" id="cd11327">
    <property type="entry name" value="AmyAc_Glg_debranch_2"/>
    <property type="match status" value="1"/>
</dbReference>
<dbReference type="Pfam" id="PF06202">
    <property type="entry name" value="GDE_C"/>
    <property type="match status" value="1"/>
</dbReference>
<dbReference type="EC" id="2.4.1.25" evidence="5"/>
<dbReference type="Pfam" id="PF14701">
    <property type="entry name" value="hDGE_amylase"/>
    <property type="match status" value="1"/>
</dbReference>
<protein>
    <recommendedName>
        <fullName evidence="7">Glycogen debranching enzyme</fullName>
        <ecNumber evidence="5">2.4.1.25</ecNumber>
        <ecNumber evidence="6">3.2.1.33</ecNumber>
    </recommendedName>
    <alternativeName>
        <fullName evidence="11">Glycogen debrancher</fullName>
    </alternativeName>
</protein>
<evidence type="ECO:0000256" key="1">
    <source>
        <dbReference type="ARBA" id="ARBA00000439"/>
    </source>
</evidence>
<dbReference type="PANTHER" id="PTHR10569">
    <property type="entry name" value="GLYCOGEN DEBRANCHING ENZYME"/>
    <property type="match status" value="1"/>
</dbReference>
<evidence type="ECO:0000256" key="9">
    <source>
        <dbReference type="ARBA" id="ARBA00023268"/>
    </source>
</evidence>
<evidence type="ECO:0000256" key="3">
    <source>
        <dbReference type="ARBA" id="ARBA00003530"/>
    </source>
</evidence>
<dbReference type="Proteomes" id="UP001431783">
    <property type="component" value="Unassembled WGS sequence"/>
</dbReference>
<dbReference type="SUPFAM" id="SSF48208">
    <property type="entry name" value="Six-hairpin glycosidases"/>
    <property type="match status" value="1"/>
</dbReference>
<keyword evidence="8" id="KW-0320">Glycogen biosynthesis</keyword>
<evidence type="ECO:0000259" key="13">
    <source>
        <dbReference type="Pfam" id="PF14701"/>
    </source>
</evidence>
<name>A0AAW1VDR2_9CUCU</name>
<dbReference type="PANTHER" id="PTHR10569:SF2">
    <property type="entry name" value="GLYCOGEN DEBRANCHING ENZYME"/>
    <property type="match status" value="1"/>
</dbReference>
<sequence>MIHFTPIQALGSSNSAYSLKDQLQLNPSFIKKCGTMPSWEEMKSFINDFKRDEKFATICDIVLNHTANDSVWIQEHPEVTYNCQNCMYMRPAYLLDAAFNKFSLDVKKGLYETKGIPTIVECEDHINAIRYHLLEGVLKELKLHELFICDVNKCVSQFLDIARQNRPLDEVNIDAELTIIQDCEYKRLGSSIDMDLALKIYNRFRPGCFDEDARVRKCCEDFKEKLDSLNQVIIDNVQNHLSIAVENIISGIRYWRVQADGPKLKEITIKDPLISRYFTDYGSAKSMKEYEEVMYSDKGKYLMAHNGWVQNIDPLVNFAGPDSTVYIRRELIAWGDSVKLRFGEKPSDCPFLWDHMKKYVEITASIFDGVRLDNCHSTPIHVAQYLLDAARKIRPDLYVVAELFTNSDEKDNIFVNKLGISSLIRESMSAWNSHELGRLVYRFGGVPVGSFYQPNTRPLVPSIAHALFMDLTHDNPSPIEKRSVFDMLPNSALVNMSCCGTGSNRGYDELVPHHISVVDETREYTDWSPELSDDAKYASNDTAIIEAKRVLNNVHLQLSKEGFDQIYVDQMDPDIVAVTRHCPKTHQSYILVAFTAFTHPGNNDYKFQRSIKPLVVEGVLDEIVLEATLSHLDFSNGGSKFAKAQCFKKSDKYINGYSEYKLYMKKYIQLSESEVFERTPSTNPNQIILNFKNFKPGSVVIIRVSLPKLMTDAVSDVRKVVQQFSSIKDTELKLIIRKLNLDSLNRVLYRCDQEERDEGKGFDTYDIPGYGKLVYSGLQGFMSLLSKIRQNNDLGHPMCNNLRNGTWMIDYIFQRLKLDEKTADLGKWIEENTRSLKELPKYLRPAYFDIFFTGLHELLTERSYSLMSDFVHKGSIFVKSLSMGSVQFAAYIKSADLPQLSPNLAEPKPDMRLSENGKKIQSCVSLSAGLPHFSVGYMRNWGRDTFIALRGLFILTGRYQEARYHILGYGACLRHGLIPNLLNGGRKSRYNCRDAVWWWLYCIKCYTEEVPNGINILEDKVSRIFPTDDSPPQQPGETDQILQDVMQEALTRHFQGLVFRERHAGREIDEHMNDNGFNNQIGVHPSTGFIFGGNVDNCGTWMDKMGSSTKAGNKGKPATPRDGSACEIVGLSKCVISWLAKLYDQKKYKYSGVERVSPNNIVTSWSFTYWADKIQNNFEKCFWVSEKPTEGEERPDLINRRGIYKDCFGSKQEWTDYQLRCNFPIVMVVAPELFNPQHAWVALEVAENVLADYDNSNDSQDKSVANGFNYHQGPEWVWPIGYFFRAKLYFAAKNGKLKETVAEVKYKLSRHFVELQTSDWRGLPELTNSNGSYCRDSSRTQAWSMSSILEVLHDLQKIDSSIV</sequence>
<dbReference type="SUPFAM" id="SSF51445">
    <property type="entry name" value="(Trans)glycosidases"/>
    <property type="match status" value="1"/>
</dbReference>
<dbReference type="Gene3D" id="3.20.20.80">
    <property type="entry name" value="Glycosidases"/>
    <property type="match status" value="2"/>
</dbReference>
<dbReference type="NCBIfam" id="TIGR01531">
    <property type="entry name" value="glyc_debranch"/>
    <property type="match status" value="1"/>
</dbReference>
<dbReference type="GO" id="GO:0004134">
    <property type="term" value="F:4-alpha-glucanotransferase activity"/>
    <property type="evidence" value="ECO:0007669"/>
    <property type="project" value="UniProtKB-EC"/>
</dbReference>
<evidence type="ECO:0000256" key="2">
    <source>
        <dbReference type="ARBA" id="ARBA00000927"/>
    </source>
</evidence>
<evidence type="ECO:0000256" key="5">
    <source>
        <dbReference type="ARBA" id="ARBA00012560"/>
    </source>
</evidence>
<evidence type="ECO:0000256" key="10">
    <source>
        <dbReference type="ARBA" id="ARBA00025780"/>
    </source>
</evidence>
<comment type="similarity">
    <text evidence="10">Belongs to the glycogen debranching enzyme family.</text>
</comment>
<comment type="subcellular location">
    <subcellularLocation>
        <location evidence="4">Cytoplasm</location>
    </subcellularLocation>
</comment>
<evidence type="ECO:0000256" key="11">
    <source>
        <dbReference type="ARBA" id="ARBA00031477"/>
    </source>
</evidence>
<dbReference type="InterPro" id="IPR010401">
    <property type="entry name" value="AGL/Gdb1"/>
</dbReference>
<comment type="function">
    <text evidence="3">Multifunctional enzyme acting as 1,4-alpha-D-glucan:1,4-alpha-D-glucan 4-alpha-D-glycosyltransferase and amylo-1,6-glucosidase in glycogen degradation.</text>
</comment>
<evidence type="ECO:0000313" key="16">
    <source>
        <dbReference type="Proteomes" id="UP001431783"/>
    </source>
</evidence>
<keyword evidence="9" id="KW-0511">Multifunctional enzyme</keyword>
<evidence type="ECO:0000313" key="15">
    <source>
        <dbReference type="EMBL" id="KAK9890598.1"/>
    </source>
</evidence>
<dbReference type="EC" id="3.2.1.33" evidence="6"/>
<reference evidence="15 16" key="1">
    <citation type="submission" date="2023-03" db="EMBL/GenBank/DDBJ databases">
        <title>Genome insight into feeding habits of ladybird beetles.</title>
        <authorList>
            <person name="Li H.-S."/>
            <person name="Huang Y.-H."/>
            <person name="Pang H."/>
        </authorList>
    </citation>
    <scope>NUCLEOTIDE SEQUENCE [LARGE SCALE GENOMIC DNA]</scope>
    <source>
        <strain evidence="15">SYSU_2023b</strain>
        <tissue evidence="15">Whole body</tissue>
    </source>
</reference>
<dbReference type="FunFam" id="3.20.20.80:FF:000206">
    <property type="entry name" value="Amylo-alpha-1, 6-glucosidase, 4-alpha-glucanotransferase b"/>
    <property type="match status" value="1"/>
</dbReference>
<dbReference type="GO" id="GO:0005737">
    <property type="term" value="C:cytoplasm"/>
    <property type="evidence" value="ECO:0007669"/>
    <property type="project" value="UniProtKB-SubCell"/>
</dbReference>
<dbReference type="GO" id="GO:0005978">
    <property type="term" value="P:glycogen biosynthetic process"/>
    <property type="evidence" value="ECO:0007669"/>
    <property type="project" value="UniProtKB-KW"/>
</dbReference>
<evidence type="ECO:0000259" key="14">
    <source>
        <dbReference type="Pfam" id="PF14702"/>
    </source>
</evidence>
<evidence type="ECO:0000259" key="12">
    <source>
        <dbReference type="Pfam" id="PF06202"/>
    </source>
</evidence>
<dbReference type="GO" id="GO:0005980">
    <property type="term" value="P:glycogen catabolic process"/>
    <property type="evidence" value="ECO:0007669"/>
    <property type="project" value="InterPro"/>
</dbReference>
<gene>
    <name evidence="15" type="ORF">WA026_011963</name>
</gene>
<dbReference type="InterPro" id="IPR032792">
    <property type="entry name" value="AGL_glucanoTrfase"/>
</dbReference>
<evidence type="ECO:0000256" key="6">
    <source>
        <dbReference type="ARBA" id="ARBA00012778"/>
    </source>
</evidence>
<comment type="catalytic activity">
    <reaction evidence="2">
        <text>Hydrolysis of (1-&gt;6)-alpha-D-glucosidic branch linkages in glycogen phosphorylase limit dextrin.</text>
        <dbReference type="EC" id="3.2.1.33"/>
    </reaction>
</comment>
<dbReference type="InterPro" id="IPR032788">
    <property type="entry name" value="AGL_central"/>
</dbReference>
<dbReference type="InterPro" id="IPR032790">
    <property type="entry name" value="GDE_C"/>
</dbReference>
<dbReference type="InterPro" id="IPR017853">
    <property type="entry name" value="GH"/>
</dbReference>
<comment type="catalytic activity">
    <reaction evidence="1">
        <text>Transfers a segment of a (1-&gt;4)-alpha-D-glucan to a new position in an acceptor, which may be glucose or a (1-&gt;4)-alpha-D-glucan.</text>
        <dbReference type="EC" id="2.4.1.25"/>
    </reaction>
</comment>
<feature type="domain" description="Glycogen debranching enzyme central" evidence="14">
    <location>
        <begin position="544"/>
        <end position="816"/>
    </location>
</feature>
<organism evidence="15 16">
    <name type="scientific">Henosepilachna vigintioctopunctata</name>
    <dbReference type="NCBI Taxonomy" id="420089"/>
    <lineage>
        <taxon>Eukaryota</taxon>
        <taxon>Metazoa</taxon>
        <taxon>Ecdysozoa</taxon>
        <taxon>Arthropoda</taxon>
        <taxon>Hexapoda</taxon>
        <taxon>Insecta</taxon>
        <taxon>Pterygota</taxon>
        <taxon>Neoptera</taxon>
        <taxon>Endopterygota</taxon>
        <taxon>Coleoptera</taxon>
        <taxon>Polyphaga</taxon>
        <taxon>Cucujiformia</taxon>
        <taxon>Coccinelloidea</taxon>
        <taxon>Coccinellidae</taxon>
        <taxon>Epilachninae</taxon>
        <taxon>Epilachnini</taxon>
        <taxon>Henosepilachna</taxon>
    </lineage>
</organism>